<sequence length="398" mass="44940">MTTSNPPPTSNHTIALPDGTTHRYHLRGLSNTNDIDRWTTFCSSIFSYKPNPPPPSYFARHFHNDPKKDASLVRVLVYCPTSTGSGSVDCDEEEKKNGEIVASVRIFRRTLSLGTCGDNCGGDSSVIEAGGIGEVCTSPNHQRRGLSKILLKDALSIMQSTMTCSFLHASPDFRTVYSKVGCYESVVSHWSVTSVYLNQLTTIDLNSDWILRRAEFPKDTTQLHALHQKYSEEKFITVTRSEQYWNEYVSAELGDTLWVLTKSSGDRSIAAWLSLRKRGDRYQVCEFGVDREKYSTCSALKLLLGAALNQAGEEIGSDRRDFISVELALPTFAVDEIREEAEERDGFTTQFIDLENAQTENDEGWMYVQFDEKEPSVLEMTKREEKPVHHLIWPTDSF</sequence>
<evidence type="ECO:0000313" key="2">
    <source>
        <dbReference type="Proteomes" id="UP000001449"/>
    </source>
</evidence>
<dbReference type="EMBL" id="CM000647">
    <property type="protein sequence ID" value="EED89610.1"/>
    <property type="molecule type" value="Genomic_DNA"/>
</dbReference>
<gene>
    <name evidence="1" type="ORF">THAPSDRAFT_8992</name>
</gene>
<evidence type="ECO:0000313" key="1">
    <source>
        <dbReference type="EMBL" id="EED89610.1"/>
    </source>
</evidence>
<protein>
    <submittedName>
        <fullName evidence="1">Uncharacterized protein</fullName>
    </submittedName>
</protein>
<dbReference type="KEGG" id="tps:THAPSDRAFT_8992"/>
<dbReference type="InterPro" id="IPR016181">
    <property type="entry name" value="Acyl_CoA_acyltransferase"/>
</dbReference>
<accession>B8CA27</accession>
<name>B8CA27_THAPS</name>
<dbReference type="Proteomes" id="UP000001449">
    <property type="component" value="Chromosome 12"/>
</dbReference>
<proteinExistence type="predicted"/>
<dbReference type="RefSeq" id="XP_002293149.1">
    <property type="nucleotide sequence ID" value="XM_002293113.1"/>
</dbReference>
<dbReference type="OMA" id="KMSINIT"/>
<dbReference type="SUPFAM" id="SSF55729">
    <property type="entry name" value="Acyl-CoA N-acyltransferases (Nat)"/>
    <property type="match status" value="1"/>
</dbReference>
<reference evidence="1 2" key="1">
    <citation type="journal article" date="2004" name="Science">
        <title>The genome of the diatom Thalassiosira pseudonana: ecology, evolution, and metabolism.</title>
        <authorList>
            <person name="Armbrust E.V."/>
            <person name="Berges J.A."/>
            <person name="Bowler C."/>
            <person name="Green B.R."/>
            <person name="Martinez D."/>
            <person name="Putnam N.H."/>
            <person name="Zhou S."/>
            <person name="Allen A.E."/>
            <person name="Apt K.E."/>
            <person name="Bechner M."/>
            <person name="Brzezinski M.A."/>
            <person name="Chaal B.K."/>
            <person name="Chiovitti A."/>
            <person name="Davis A.K."/>
            <person name="Demarest M.S."/>
            <person name="Detter J.C."/>
            <person name="Glavina T."/>
            <person name="Goodstein D."/>
            <person name="Hadi M.Z."/>
            <person name="Hellsten U."/>
            <person name="Hildebrand M."/>
            <person name="Jenkins B.D."/>
            <person name="Jurka J."/>
            <person name="Kapitonov V.V."/>
            <person name="Kroger N."/>
            <person name="Lau W.W."/>
            <person name="Lane T.W."/>
            <person name="Larimer F.W."/>
            <person name="Lippmeier J.C."/>
            <person name="Lucas S."/>
            <person name="Medina M."/>
            <person name="Montsant A."/>
            <person name="Obornik M."/>
            <person name="Parker M.S."/>
            <person name="Palenik B."/>
            <person name="Pazour G.J."/>
            <person name="Richardson P.M."/>
            <person name="Rynearson T.A."/>
            <person name="Saito M.A."/>
            <person name="Schwartz D.C."/>
            <person name="Thamatrakoln K."/>
            <person name="Valentin K."/>
            <person name="Vardi A."/>
            <person name="Wilkerson F.P."/>
            <person name="Rokhsar D.S."/>
        </authorList>
    </citation>
    <scope>NUCLEOTIDE SEQUENCE [LARGE SCALE GENOMIC DNA]</scope>
    <source>
        <strain evidence="1 2">CCMP1335</strain>
    </source>
</reference>
<dbReference type="PaxDb" id="35128-Thaps8992"/>
<reference evidence="1 2" key="2">
    <citation type="journal article" date="2008" name="Nature">
        <title>The Phaeodactylum genome reveals the evolutionary history of diatom genomes.</title>
        <authorList>
            <person name="Bowler C."/>
            <person name="Allen A.E."/>
            <person name="Badger J.H."/>
            <person name="Grimwood J."/>
            <person name="Jabbari K."/>
            <person name="Kuo A."/>
            <person name="Maheswari U."/>
            <person name="Martens C."/>
            <person name="Maumus F."/>
            <person name="Otillar R.P."/>
            <person name="Rayko E."/>
            <person name="Salamov A."/>
            <person name="Vandepoele K."/>
            <person name="Beszteri B."/>
            <person name="Gruber A."/>
            <person name="Heijde M."/>
            <person name="Katinka M."/>
            <person name="Mock T."/>
            <person name="Valentin K."/>
            <person name="Verret F."/>
            <person name="Berges J.A."/>
            <person name="Brownlee C."/>
            <person name="Cadoret J.P."/>
            <person name="Chiovitti A."/>
            <person name="Choi C.J."/>
            <person name="Coesel S."/>
            <person name="De Martino A."/>
            <person name="Detter J.C."/>
            <person name="Durkin C."/>
            <person name="Falciatore A."/>
            <person name="Fournet J."/>
            <person name="Haruta M."/>
            <person name="Huysman M.J."/>
            <person name="Jenkins B.D."/>
            <person name="Jiroutova K."/>
            <person name="Jorgensen R.E."/>
            <person name="Joubert Y."/>
            <person name="Kaplan A."/>
            <person name="Kroger N."/>
            <person name="Kroth P.G."/>
            <person name="La Roche J."/>
            <person name="Lindquist E."/>
            <person name="Lommer M."/>
            <person name="Martin-Jezequel V."/>
            <person name="Lopez P.J."/>
            <person name="Lucas S."/>
            <person name="Mangogna M."/>
            <person name="McGinnis K."/>
            <person name="Medlin L.K."/>
            <person name="Montsant A."/>
            <person name="Oudot-Le Secq M.P."/>
            <person name="Napoli C."/>
            <person name="Obornik M."/>
            <person name="Parker M.S."/>
            <person name="Petit J.L."/>
            <person name="Porcel B.M."/>
            <person name="Poulsen N."/>
            <person name="Robison M."/>
            <person name="Rychlewski L."/>
            <person name="Rynearson T.A."/>
            <person name="Schmutz J."/>
            <person name="Shapiro H."/>
            <person name="Siaut M."/>
            <person name="Stanley M."/>
            <person name="Sussman M.R."/>
            <person name="Taylor A.R."/>
            <person name="Vardi A."/>
            <person name="von Dassow P."/>
            <person name="Vyverman W."/>
            <person name="Willis A."/>
            <person name="Wyrwicz L.S."/>
            <person name="Rokhsar D.S."/>
            <person name="Weissenbach J."/>
            <person name="Armbrust E.V."/>
            <person name="Green B.R."/>
            <person name="Van de Peer Y."/>
            <person name="Grigoriev I.V."/>
        </authorList>
    </citation>
    <scope>NUCLEOTIDE SEQUENCE [LARGE SCALE GENOMIC DNA]</scope>
    <source>
        <strain evidence="1 2">CCMP1335</strain>
    </source>
</reference>
<organism evidence="1 2">
    <name type="scientific">Thalassiosira pseudonana</name>
    <name type="common">Marine diatom</name>
    <name type="synonym">Cyclotella nana</name>
    <dbReference type="NCBI Taxonomy" id="35128"/>
    <lineage>
        <taxon>Eukaryota</taxon>
        <taxon>Sar</taxon>
        <taxon>Stramenopiles</taxon>
        <taxon>Ochrophyta</taxon>
        <taxon>Bacillariophyta</taxon>
        <taxon>Coscinodiscophyceae</taxon>
        <taxon>Thalassiosirophycidae</taxon>
        <taxon>Thalassiosirales</taxon>
        <taxon>Thalassiosiraceae</taxon>
        <taxon>Thalassiosira</taxon>
    </lineage>
</organism>
<dbReference type="GeneID" id="7445780"/>
<dbReference type="CDD" id="cd04301">
    <property type="entry name" value="NAT_SF"/>
    <property type="match status" value="1"/>
</dbReference>
<dbReference type="HOGENOM" id="CLU_732481_0_0_1"/>
<dbReference type="InParanoid" id="B8CA27"/>
<keyword evidence="2" id="KW-1185">Reference proteome</keyword>
<dbReference type="AlphaFoldDB" id="B8CA27"/>
<dbReference type="Pfam" id="PF13527">
    <property type="entry name" value="Acetyltransf_9"/>
    <property type="match status" value="1"/>
</dbReference>
<dbReference type="Gene3D" id="3.40.630.30">
    <property type="match status" value="1"/>
</dbReference>